<gene>
    <name evidence="2" type="ORF">EFm5_47</name>
</gene>
<evidence type="ECO:0000313" key="3">
    <source>
        <dbReference type="Proteomes" id="UP000203130"/>
    </source>
</evidence>
<proteinExistence type="predicted"/>
<sequence length="401" mass="44417">MGLFINNGNPVTEQQFIDYINTGTAYTTNFTGLKALTNSDIYTGVNIIAGDIAQSPFKPAETTSVDDSLLYLLNKEPKENQSHYTMMYAVVSNLILTGNAYVLIHRHNDGSVKELEFVETQQVNVIRDLVTGLYRYEVNMPYGNIMYKCDPRDILHFKLSTTDGWLGRSPLLSLNDEISLQTNGLKVLNNFFSKGVFSGGILKLLNGTVNNSAKKKIRDDFEAVNGSGGVIVIDDSQEFTDNKINTEVLKLIQANKFSTQQIAKVLGIPVSRFGQELVNSSDTSQNDIYIASTIAMYESSICDEINLKLGVELELDLSKLRQDTKEDRLRRIAEGRAKSEFAQALTVNDARGYLGFTEIEGGDALLGQTPETTENKTEQEVDVNEEELGNQSPTDTGEDRG</sequence>
<dbReference type="InterPro" id="IPR006427">
    <property type="entry name" value="Portal_HK97"/>
</dbReference>
<feature type="region of interest" description="Disordered" evidence="1">
    <location>
        <begin position="363"/>
        <end position="401"/>
    </location>
</feature>
<organism evidence="2 3">
    <name type="scientific">Enterococcus phage IME-EFm5</name>
    <dbReference type="NCBI Taxonomy" id="1718158"/>
    <lineage>
        <taxon>Viruses</taxon>
        <taxon>Duplodnaviria</taxon>
        <taxon>Heunggongvirae</taxon>
        <taxon>Uroviricota</taxon>
        <taxon>Caudoviricetes</taxon>
        <taxon>Efemquintavirus</taxon>
        <taxon>Efemquintavirus Efm5</taxon>
    </lineage>
</organism>
<keyword evidence="3" id="KW-1185">Reference proteome</keyword>
<dbReference type="OrthoDB" id="3659at10239"/>
<dbReference type="GeneID" id="26628086"/>
<name>A0A0M4QWF5_9CAUD</name>
<dbReference type="NCBIfam" id="TIGR01537">
    <property type="entry name" value="portal_HK97"/>
    <property type="match status" value="1"/>
</dbReference>
<dbReference type="KEGG" id="vg:26628086"/>
<dbReference type="EMBL" id="KT588072">
    <property type="protein sequence ID" value="ALF02016.1"/>
    <property type="molecule type" value="Genomic_DNA"/>
</dbReference>
<evidence type="ECO:0000256" key="1">
    <source>
        <dbReference type="SAM" id="MobiDB-lite"/>
    </source>
</evidence>
<dbReference type="InterPro" id="IPR006944">
    <property type="entry name" value="Phage/GTA_portal"/>
</dbReference>
<protein>
    <submittedName>
        <fullName evidence="2">Portal protein</fullName>
    </submittedName>
</protein>
<evidence type="ECO:0000313" key="2">
    <source>
        <dbReference type="EMBL" id="ALF02016.1"/>
    </source>
</evidence>
<reference evidence="2 3" key="1">
    <citation type="submission" date="2015-08" db="EMBL/GenBank/DDBJ databases">
        <title>Complete genome sequence analysis of novel bacteriophage IME-EFm5.</title>
        <authorList>
            <person name="Gong P."/>
            <person name="Han W."/>
            <person name="Gu J."/>
        </authorList>
    </citation>
    <scope>NUCLEOTIDE SEQUENCE [LARGE SCALE GENOMIC DNA]</scope>
</reference>
<dbReference type="Pfam" id="PF04860">
    <property type="entry name" value="Phage_portal"/>
    <property type="match status" value="1"/>
</dbReference>
<dbReference type="RefSeq" id="YP_009200917.1">
    <property type="nucleotide sequence ID" value="NC_028826.1"/>
</dbReference>
<dbReference type="Proteomes" id="UP000203130">
    <property type="component" value="Segment"/>
</dbReference>
<accession>A0A0M4QWF5</accession>